<protein>
    <submittedName>
        <fullName evidence="2">NADPH-dependent ferric siderophore reductase</fullName>
    </submittedName>
    <submittedName>
        <fullName evidence="3">Siderophore-interacting protein</fullName>
    </submittedName>
</protein>
<dbReference type="PROSITE" id="PS51384">
    <property type="entry name" value="FAD_FR"/>
    <property type="match status" value="1"/>
</dbReference>
<dbReference type="AlphaFoldDB" id="A0A4Q2M168"/>
<dbReference type="InterPro" id="IPR013113">
    <property type="entry name" value="SIP_FAD-bd"/>
</dbReference>
<dbReference type="CDD" id="cd06193">
    <property type="entry name" value="siderophore_interacting"/>
    <property type="match status" value="1"/>
</dbReference>
<dbReference type="Proteomes" id="UP000292686">
    <property type="component" value="Unassembled WGS sequence"/>
</dbReference>
<reference evidence="3 4" key="1">
    <citation type="submission" date="2019-01" db="EMBL/GenBank/DDBJ databases">
        <title>Agromyces.</title>
        <authorList>
            <person name="Li J."/>
        </authorList>
    </citation>
    <scope>NUCLEOTIDE SEQUENCE [LARGE SCALE GENOMIC DNA]</scope>
    <source>
        <strain evidence="3 4">DSM 23870</strain>
    </source>
</reference>
<feature type="domain" description="FAD-binding FR-type" evidence="1">
    <location>
        <begin position="14"/>
        <end position="152"/>
    </location>
</feature>
<dbReference type="InterPro" id="IPR017938">
    <property type="entry name" value="Riboflavin_synthase-like_b-brl"/>
</dbReference>
<dbReference type="InterPro" id="IPR017927">
    <property type="entry name" value="FAD-bd_FR_type"/>
</dbReference>
<keyword evidence="4" id="KW-1185">Reference proteome</keyword>
<dbReference type="Proteomes" id="UP000581087">
    <property type="component" value="Unassembled WGS sequence"/>
</dbReference>
<dbReference type="Pfam" id="PF04954">
    <property type="entry name" value="SIP"/>
    <property type="match status" value="1"/>
</dbReference>
<dbReference type="RefSeq" id="WP_129176284.1">
    <property type="nucleotide sequence ID" value="NZ_JACCBI010000001.1"/>
</dbReference>
<dbReference type="PANTHER" id="PTHR30157:SF0">
    <property type="entry name" value="NADPH-DEPENDENT FERRIC-CHELATE REDUCTASE"/>
    <property type="match status" value="1"/>
</dbReference>
<evidence type="ECO:0000313" key="3">
    <source>
        <dbReference type="EMBL" id="RXZ85625.1"/>
    </source>
</evidence>
<reference evidence="2 5" key="2">
    <citation type="submission" date="2020-07" db="EMBL/GenBank/DDBJ databases">
        <title>Sequencing the genomes of 1000 actinobacteria strains.</title>
        <authorList>
            <person name="Klenk H.-P."/>
        </authorList>
    </citation>
    <scope>NUCLEOTIDE SEQUENCE [LARGE SCALE GENOMIC DNA]</scope>
    <source>
        <strain evidence="2 5">DSM 23870</strain>
    </source>
</reference>
<dbReference type="InterPro" id="IPR039261">
    <property type="entry name" value="FNR_nucleotide-bd"/>
</dbReference>
<comment type="caution">
    <text evidence="3">The sequence shown here is derived from an EMBL/GenBank/DDBJ whole genome shotgun (WGS) entry which is preliminary data.</text>
</comment>
<evidence type="ECO:0000259" key="1">
    <source>
        <dbReference type="PROSITE" id="PS51384"/>
    </source>
</evidence>
<dbReference type="InterPro" id="IPR007037">
    <property type="entry name" value="SIP_rossman_dom"/>
</dbReference>
<accession>A0A4Q2M168</accession>
<gene>
    <name evidence="2" type="ORF">BJ972_002841</name>
    <name evidence="3" type="ORF">ESP50_14110</name>
</gene>
<evidence type="ECO:0000313" key="4">
    <source>
        <dbReference type="Proteomes" id="UP000292686"/>
    </source>
</evidence>
<name>A0A4Q2M168_9MICO</name>
<dbReference type="SUPFAM" id="SSF63380">
    <property type="entry name" value="Riboflavin synthase domain-like"/>
    <property type="match status" value="1"/>
</dbReference>
<evidence type="ECO:0000313" key="5">
    <source>
        <dbReference type="Proteomes" id="UP000581087"/>
    </source>
</evidence>
<evidence type="ECO:0000313" key="2">
    <source>
        <dbReference type="EMBL" id="NYD68322.1"/>
    </source>
</evidence>
<dbReference type="PANTHER" id="PTHR30157">
    <property type="entry name" value="FERRIC REDUCTASE, NADPH-DEPENDENT"/>
    <property type="match status" value="1"/>
</dbReference>
<dbReference type="Pfam" id="PF08021">
    <property type="entry name" value="FAD_binding_9"/>
    <property type="match status" value="1"/>
</dbReference>
<dbReference type="GO" id="GO:0016491">
    <property type="term" value="F:oxidoreductase activity"/>
    <property type="evidence" value="ECO:0007669"/>
    <property type="project" value="InterPro"/>
</dbReference>
<dbReference type="Gene3D" id="3.40.50.80">
    <property type="entry name" value="Nucleotide-binding domain of ferredoxin-NADP reductase (FNR) module"/>
    <property type="match status" value="1"/>
</dbReference>
<sequence>MAKTHSMAKKAERTAPLELEVLRTERVSPGFARVTLGGGEIAAFAHRGFDQWFRLFLPPEGVDDVRLPRTDGLAGYAQLLRTPKDVRPTMRNYTVRAFRPATAEHGAELDIDFVLHEGASGELEGVAAQWSLSCTPGDRVGVLDEGIGYDPAVGTDWHLLVADETGLPAVAGICGSLPSYARGLAIVEITDAADAQEFARPDGVEIRWIVRGHEERVGSLAYAAAREALPAGPERAHAFAVGESGLATGIRRLLVTENGWPKTAVSFCGYWRLPKGAPAIDAALTSA</sequence>
<dbReference type="EMBL" id="JACCBI010000001">
    <property type="protein sequence ID" value="NYD68322.1"/>
    <property type="molecule type" value="Genomic_DNA"/>
</dbReference>
<organism evidence="3 4">
    <name type="scientific">Agromyces atrinae</name>
    <dbReference type="NCBI Taxonomy" id="592376"/>
    <lineage>
        <taxon>Bacteria</taxon>
        <taxon>Bacillati</taxon>
        <taxon>Actinomycetota</taxon>
        <taxon>Actinomycetes</taxon>
        <taxon>Micrococcales</taxon>
        <taxon>Microbacteriaceae</taxon>
        <taxon>Agromyces</taxon>
    </lineage>
</organism>
<dbReference type="OrthoDB" id="3291337at2"/>
<dbReference type="EMBL" id="SDPM01000008">
    <property type="protein sequence ID" value="RXZ85625.1"/>
    <property type="molecule type" value="Genomic_DNA"/>
</dbReference>
<dbReference type="InterPro" id="IPR039374">
    <property type="entry name" value="SIP_fam"/>
</dbReference>
<dbReference type="Gene3D" id="2.40.30.10">
    <property type="entry name" value="Translation factors"/>
    <property type="match status" value="1"/>
</dbReference>
<proteinExistence type="predicted"/>